<organism evidence="1 2">
    <name type="scientific">Methylobacterium phyllostachyos</name>
    <dbReference type="NCBI Taxonomy" id="582672"/>
    <lineage>
        <taxon>Bacteria</taxon>
        <taxon>Pseudomonadati</taxon>
        <taxon>Pseudomonadota</taxon>
        <taxon>Alphaproteobacteria</taxon>
        <taxon>Hyphomicrobiales</taxon>
        <taxon>Methylobacteriaceae</taxon>
        <taxon>Methylobacterium</taxon>
    </lineage>
</organism>
<name>A0A1H0H4P1_9HYPH</name>
<protein>
    <submittedName>
        <fullName evidence="1">Uncharacterized protein</fullName>
    </submittedName>
</protein>
<sequence>MARRPRPPARIKEPIFGPPAATARAAFIRFGNALHRQAHFADAGLGPAMGQVGNDGRALLEAALARLPKAEHRLVSEFITELTDGTVTFAEAQAIWRETESDTMRSVWTDPDAFLRFLLTVRDRIDPHAWPAGKPRFRSDGTLRKGRP</sequence>
<dbReference type="STRING" id="582672.SAMN05216360_11581"/>
<dbReference type="Proteomes" id="UP000198704">
    <property type="component" value="Unassembled WGS sequence"/>
</dbReference>
<evidence type="ECO:0000313" key="1">
    <source>
        <dbReference type="EMBL" id="SDO13881.1"/>
    </source>
</evidence>
<reference evidence="2" key="1">
    <citation type="submission" date="2016-10" db="EMBL/GenBank/DDBJ databases">
        <authorList>
            <person name="Varghese N."/>
            <person name="Submissions S."/>
        </authorList>
    </citation>
    <scope>NUCLEOTIDE SEQUENCE [LARGE SCALE GENOMIC DNA]</scope>
    <source>
        <strain evidence="2">BL47</strain>
    </source>
</reference>
<keyword evidence="2" id="KW-1185">Reference proteome</keyword>
<proteinExistence type="predicted"/>
<evidence type="ECO:0000313" key="2">
    <source>
        <dbReference type="Proteomes" id="UP000198704"/>
    </source>
</evidence>
<accession>A0A1H0H4P1</accession>
<dbReference type="RefSeq" id="WP_091719926.1">
    <property type="nucleotide sequence ID" value="NZ_FNHS01000015.1"/>
</dbReference>
<dbReference type="EMBL" id="FNHS01000015">
    <property type="protein sequence ID" value="SDO13881.1"/>
    <property type="molecule type" value="Genomic_DNA"/>
</dbReference>
<dbReference type="AlphaFoldDB" id="A0A1H0H4P1"/>
<gene>
    <name evidence="1" type="ORF">SAMN05216360_11581</name>
</gene>